<protein>
    <submittedName>
        <fullName evidence="2">Branched-subunit amino acid transport protein AzlD</fullName>
    </submittedName>
</protein>
<accession>A0A4R1QY95</accession>
<keyword evidence="3" id="KW-1185">Reference proteome</keyword>
<feature type="transmembrane region" description="Helical" evidence="1">
    <location>
        <begin position="7"/>
        <end position="28"/>
    </location>
</feature>
<dbReference type="Pfam" id="PF05437">
    <property type="entry name" value="AzlD"/>
    <property type="match status" value="1"/>
</dbReference>
<reference evidence="2 3" key="1">
    <citation type="submission" date="2019-03" db="EMBL/GenBank/DDBJ databases">
        <title>Genomic Encyclopedia of Type Strains, Phase IV (KMG-IV): sequencing the most valuable type-strain genomes for metagenomic binning, comparative biology and taxonomic classification.</title>
        <authorList>
            <person name="Goeker M."/>
        </authorList>
    </citation>
    <scope>NUCLEOTIDE SEQUENCE [LARGE SCALE GENOMIC DNA]</scope>
    <source>
        <strain evidence="2 3">DSM 100556</strain>
    </source>
</reference>
<dbReference type="AlphaFoldDB" id="A0A4R1QY95"/>
<keyword evidence="1" id="KW-0472">Membrane</keyword>
<name>A0A4R1QY95_9FIRM</name>
<feature type="transmembrane region" description="Helical" evidence="1">
    <location>
        <begin position="91"/>
        <end position="108"/>
    </location>
</feature>
<dbReference type="STRING" id="1469948.GCA_000732725_02942"/>
<evidence type="ECO:0000313" key="3">
    <source>
        <dbReference type="Proteomes" id="UP000295718"/>
    </source>
</evidence>
<dbReference type="Proteomes" id="UP000295718">
    <property type="component" value="Unassembled WGS sequence"/>
</dbReference>
<organism evidence="2 3">
    <name type="scientific">Kineothrix alysoides</name>
    <dbReference type="NCBI Taxonomy" id="1469948"/>
    <lineage>
        <taxon>Bacteria</taxon>
        <taxon>Bacillati</taxon>
        <taxon>Bacillota</taxon>
        <taxon>Clostridia</taxon>
        <taxon>Lachnospirales</taxon>
        <taxon>Lachnospiraceae</taxon>
        <taxon>Kineothrix</taxon>
    </lineage>
</organism>
<dbReference type="InterPro" id="IPR008407">
    <property type="entry name" value="Brnchd-chn_aa_trnsp_AzlD"/>
</dbReference>
<comment type="caution">
    <text evidence="2">The sequence shown here is derived from an EMBL/GenBank/DDBJ whole genome shotgun (WGS) entry which is preliminary data.</text>
</comment>
<dbReference type="RefSeq" id="WP_031391603.1">
    <property type="nucleotide sequence ID" value="NZ_JPNB01000002.1"/>
</dbReference>
<sequence>MNIMHSIAIIAVVSVCTILIRAVPFLMFGGSRQVPGTIHYLGKFLPEAIMATLVVYCLRNVRIMEGTHGLPELISVVLVAILHLWKKNILISVGLGTICYMVLIQMIFT</sequence>
<dbReference type="OrthoDB" id="308265at2"/>
<keyword evidence="1" id="KW-0812">Transmembrane</keyword>
<feature type="transmembrane region" description="Helical" evidence="1">
    <location>
        <begin position="40"/>
        <end position="58"/>
    </location>
</feature>
<dbReference type="EMBL" id="SLUO01000010">
    <property type="protein sequence ID" value="TCL57000.1"/>
    <property type="molecule type" value="Genomic_DNA"/>
</dbReference>
<proteinExistence type="predicted"/>
<evidence type="ECO:0000313" key="2">
    <source>
        <dbReference type="EMBL" id="TCL57000.1"/>
    </source>
</evidence>
<evidence type="ECO:0000256" key="1">
    <source>
        <dbReference type="SAM" id="Phobius"/>
    </source>
</evidence>
<keyword evidence="1" id="KW-1133">Transmembrane helix</keyword>
<dbReference type="PIRSF" id="PIRSF003203">
    <property type="entry name" value="AzlD"/>
    <property type="match status" value="1"/>
</dbReference>
<gene>
    <name evidence="2" type="ORF">EDD76_110173</name>
</gene>